<dbReference type="GO" id="GO:0003700">
    <property type="term" value="F:DNA-binding transcription factor activity"/>
    <property type="evidence" value="ECO:0007669"/>
    <property type="project" value="InterPro"/>
</dbReference>
<gene>
    <name evidence="2" type="ORF">COS11_00015</name>
</gene>
<sequence>MKMKVKSKVWIEKNGELVFGAGRAMILRYILKTGSINKAAQELNMSYRHAWSYLKSAEKRLNRPLIICTRGGANGGSTSLTPYAKKLLKRFVNLERRVKLYADKVYQKIF</sequence>
<dbReference type="PANTHER" id="PTHR30432">
    <property type="entry name" value="TRANSCRIPTIONAL REGULATOR MODE"/>
    <property type="match status" value="1"/>
</dbReference>
<feature type="domain" description="HTH lysR-type" evidence="1">
    <location>
        <begin position="27"/>
        <end position="84"/>
    </location>
</feature>
<dbReference type="EMBL" id="PETL01000002">
    <property type="protein sequence ID" value="PIV64849.1"/>
    <property type="molecule type" value="Genomic_DNA"/>
</dbReference>
<proteinExistence type="predicted"/>
<dbReference type="InterPro" id="IPR000847">
    <property type="entry name" value="LysR_HTH_N"/>
</dbReference>
<accession>A0A2M7EAU4</accession>
<organism evidence="2 3">
    <name type="scientific">bacterium (Candidatus Ratteibacteria) CG01_land_8_20_14_3_00_40_19</name>
    <dbReference type="NCBI Taxonomy" id="2014290"/>
    <lineage>
        <taxon>Bacteria</taxon>
        <taxon>Candidatus Ratteibacteria</taxon>
    </lineage>
</organism>
<evidence type="ECO:0000259" key="1">
    <source>
        <dbReference type="Pfam" id="PF00126"/>
    </source>
</evidence>
<evidence type="ECO:0000313" key="3">
    <source>
        <dbReference type="Proteomes" id="UP000228886"/>
    </source>
</evidence>
<protein>
    <recommendedName>
        <fullName evidence="1">HTH lysR-type domain-containing protein</fullName>
    </recommendedName>
</protein>
<dbReference type="PANTHER" id="PTHR30432:SF1">
    <property type="entry name" value="DNA-BINDING TRANSCRIPTIONAL DUAL REGULATOR MODE"/>
    <property type="match status" value="1"/>
</dbReference>
<comment type="caution">
    <text evidence="2">The sequence shown here is derived from an EMBL/GenBank/DDBJ whole genome shotgun (WGS) entry which is preliminary data.</text>
</comment>
<dbReference type="SUPFAM" id="SSF46785">
    <property type="entry name" value="Winged helix' DNA-binding domain"/>
    <property type="match status" value="1"/>
</dbReference>
<evidence type="ECO:0000313" key="2">
    <source>
        <dbReference type="EMBL" id="PIV64849.1"/>
    </source>
</evidence>
<dbReference type="Proteomes" id="UP000228886">
    <property type="component" value="Unassembled WGS sequence"/>
</dbReference>
<dbReference type="AlphaFoldDB" id="A0A2M7EAU4"/>
<dbReference type="InterPro" id="IPR036390">
    <property type="entry name" value="WH_DNA-bd_sf"/>
</dbReference>
<dbReference type="InterPro" id="IPR036388">
    <property type="entry name" value="WH-like_DNA-bd_sf"/>
</dbReference>
<dbReference type="InterPro" id="IPR051815">
    <property type="entry name" value="Molybdate_resp_trans_reg"/>
</dbReference>
<reference evidence="3" key="1">
    <citation type="submission" date="2017-09" db="EMBL/GenBank/DDBJ databases">
        <title>Depth-based differentiation of microbial function through sediment-hosted aquifers and enrichment of novel symbionts in the deep terrestrial subsurface.</title>
        <authorList>
            <person name="Probst A.J."/>
            <person name="Ladd B."/>
            <person name="Jarett J.K."/>
            <person name="Geller-Mcgrath D.E."/>
            <person name="Sieber C.M.K."/>
            <person name="Emerson J.B."/>
            <person name="Anantharaman K."/>
            <person name="Thomas B.C."/>
            <person name="Malmstrom R."/>
            <person name="Stieglmeier M."/>
            <person name="Klingl A."/>
            <person name="Woyke T."/>
            <person name="Ryan C.M."/>
            <person name="Banfield J.F."/>
        </authorList>
    </citation>
    <scope>NUCLEOTIDE SEQUENCE [LARGE SCALE GENOMIC DNA]</scope>
</reference>
<name>A0A2M7EAU4_9BACT</name>
<dbReference type="Gene3D" id="1.10.10.10">
    <property type="entry name" value="Winged helix-like DNA-binding domain superfamily/Winged helix DNA-binding domain"/>
    <property type="match status" value="1"/>
</dbReference>
<dbReference type="Pfam" id="PF00126">
    <property type="entry name" value="HTH_1"/>
    <property type="match status" value="1"/>
</dbReference>